<name>A0A6M4J8V9_9MOLU</name>
<dbReference type="Gene3D" id="2.60.120.10">
    <property type="entry name" value="Jelly Rolls"/>
    <property type="match status" value="1"/>
</dbReference>
<organism evidence="1 2">
    <name type="scientific">Mycoplasma miroungigenitalium</name>
    <dbReference type="NCBI Taxonomy" id="754515"/>
    <lineage>
        <taxon>Bacteria</taxon>
        <taxon>Bacillati</taxon>
        <taxon>Mycoplasmatota</taxon>
        <taxon>Mollicutes</taxon>
        <taxon>Mycoplasmataceae</taxon>
        <taxon>Mycoplasma</taxon>
    </lineage>
</organism>
<dbReference type="InterPro" id="IPR014710">
    <property type="entry name" value="RmlC-like_jellyroll"/>
</dbReference>
<evidence type="ECO:0000313" key="1">
    <source>
        <dbReference type="EMBL" id="QJR43414.1"/>
    </source>
</evidence>
<dbReference type="RefSeq" id="WP_171111132.1">
    <property type="nucleotide sequence ID" value="NZ_CP053096.1"/>
</dbReference>
<keyword evidence="2" id="KW-1185">Reference proteome</keyword>
<evidence type="ECO:0000313" key="2">
    <source>
        <dbReference type="Proteomes" id="UP000500686"/>
    </source>
</evidence>
<sequence length="115" mass="13432">MFEKIKLIKDAMIIKDDVDHSKSTNEEASRILFNNKGHKIEIIHSFEYNSDWMINNDLEHAFLIKGTAILEDENRNVFEMSEGDCLRIEKNVKHKIIKTSQHAIWLAIHIGDINE</sequence>
<reference evidence="1 2" key="1">
    <citation type="submission" date="2020-05" db="EMBL/GenBank/DDBJ databases">
        <title>Novel Mycoplasma species detected in Mirounga angustirostris (northern elephant seal) from the USA.</title>
        <authorList>
            <person name="Volokhov D.V."/>
        </authorList>
    </citation>
    <scope>NUCLEOTIDE SEQUENCE [LARGE SCALE GENOMIC DNA]</scope>
    <source>
        <strain evidence="1 2">Mirounga ES2806-GEN</strain>
    </source>
</reference>
<dbReference type="Proteomes" id="UP000500686">
    <property type="component" value="Chromosome"/>
</dbReference>
<dbReference type="KEGG" id="mmir:HLA87_01260"/>
<dbReference type="AlphaFoldDB" id="A0A6M4J8V9"/>
<accession>A0A6M4J8V9</accession>
<protein>
    <submittedName>
        <fullName evidence="1">Uncharacterized protein</fullName>
    </submittedName>
</protein>
<dbReference type="EMBL" id="CP053096">
    <property type="protein sequence ID" value="QJR43414.1"/>
    <property type="molecule type" value="Genomic_DNA"/>
</dbReference>
<dbReference type="InterPro" id="IPR011051">
    <property type="entry name" value="RmlC_Cupin_sf"/>
</dbReference>
<proteinExistence type="predicted"/>
<dbReference type="SUPFAM" id="SSF51182">
    <property type="entry name" value="RmlC-like cupins"/>
    <property type="match status" value="1"/>
</dbReference>
<gene>
    <name evidence="1" type="ORF">HLA87_01260</name>
</gene>